<reference evidence="1" key="3">
    <citation type="journal article" date="2019" name="G3 (Bethesda)">
        <title>Hybrid Assembly of the Genome of the Entomopathogenic Nematode Steinernema carpocapsae Identifies the X-Chromosome.</title>
        <authorList>
            <person name="Serra L."/>
            <person name="Macchietto M."/>
            <person name="Macias-Munoz A."/>
            <person name="McGill C.J."/>
            <person name="Rodriguez I.M."/>
            <person name="Rodriguez B."/>
            <person name="Murad R."/>
            <person name="Mortazavi A."/>
        </authorList>
    </citation>
    <scope>NUCLEOTIDE SEQUENCE [LARGE SCALE GENOMIC DNA]</scope>
    <source>
        <strain evidence="1">ALL</strain>
    </source>
</reference>
<reference evidence="1" key="1">
    <citation type="submission" date="2013-11" db="EMBL/GenBank/DDBJ databases">
        <authorList>
            <person name="Sternberg P."/>
            <person name="Dillman A."/>
            <person name="Macchietto M."/>
        </authorList>
    </citation>
    <scope>NUCLEOTIDE SEQUENCE</scope>
    <source>
        <strain evidence="1">ALL</strain>
    </source>
</reference>
<dbReference type="EMBL" id="AZBU02000001">
    <property type="protein sequence ID" value="TMS40226.1"/>
    <property type="molecule type" value="Genomic_DNA"/>
</dbReference>
<sequence>MSPSCPHVPFCAGLGTNSDLALRNLMKRNSPIASRPFLTSVCKNLRCVQPLLVPHSNMHYYTSHNVPQFIHLQKEAQKSPRVTTTGKRAPV</sequence>
<organism evidence="1">
    <name type="scientific">Steinernema carpocapsae</name>
    <name type="common">Entomopathogenic nematode</name>
    <dbReference type="NCBI Taxonomy" id="34508"/>
    <lineage>
        <taxon>Eukaryota</taxon>
        <taxon>Metazoa</taxon>
        <taxon>Ecdysozoa</taxon>
        <taxon>Nematoda</taxon>
        <taxon>Chromadorea</taxon>
        <taxon>Rhabditida</taxon>
        <taxon>Tylenchina</taxon>
        <taxon>Panagrolaimomorpha</taxon>
        <taxon>Strongyloidoidea</taxon>
        <taxon>Steinernematidae</taxon>
        <taxon>Steinernema</taxon>
    </lineage>
</organism>
<protein>
    <submittedName>
        <fullName evidence="1">Uncharacterized protein</fullName>
    </submittedName>
</protein>
<proteinExistence type="predicted"/>
<evidence type="ECO:0000313" key="1">
    <source>
        <dbReference type="EMBL" id="TMS40226.1"/>
    </source>
</evidence>
<name>A0A4U8V2N0_STECR</name>
<accession>A0A4U8V2N0</accession>
<comment type="caution">
    <text evidence="1">The sequence shown here is derived from an EMBL/GenBank/DDBJ whole genome shotgun (WGS) entry which is preliminary data.</text>
</comment>
<dbReference type="AlphaFoldDB" id="A0A4U8V2N0"/>
<reference evidence="1" key="2">
    <citation type="journal article" date="2015" name="Genome Biol.">
        <title>Comparative genomics of Steinernema reveals deeply conserved gene regulatory networks.</title>
        <authorList>
            <person name="Dillman A.R."/>
            <person name="Macchietto M."/>
            <person name="Porter C.F."/>
            <person name="Rogers A."/>
            <person name="Williams B."/>
            <person name="Antoshechkin I."/>
            <person name="Lee M.M."/>
            <person name="Goodwin Z."/>
            <person name="Lu X."/>
            <person name="Lewis E.E."/>
            <person name="Goodrich-Blair H."/>
            <person name="Stock S.P."/>
            <person name="Adams B.J."/>
            <person name="Sternberg P.W."/>
            <person name="Mortazavi A."/>
        </authorList>
    </citation>
    <scope>NUCLEOTIDE SEQUENCE [LARGE SCALE GENOMIC DNA]</scope>
    <source>
        <strain evidence="1">ALL</strain>
    </source>
</reference>
<gene>
    <name evidence="1" type="ORF">L596_006628</name>
</gene>